<gene>
    <name evidence="1" type="primary">ORF88200</name>
    <name evidence="2" type="synonym">ORF88202</name>
</gene>
<proteinExistence type="predicted"/>
<protein>
    <recommendedName>
        <fullName evidence="3">Lipocalin/cytosolic fatty-acid binding domain-containing protein</fullName>
    </recommendedName>
</protein>
<sequence length="140" mass="15430">MALNPNVLGTWQVDLSKTAGLDDFARVMGFTPERTEKYKNLDYTVSISKDGDTYKIEVDFKGAVPKASYSLKIGQEIDYKSVDGYTAKLTLSVEDGKSVESYVYAEKGLKWTVTRSVEGNVMIAVTKIGDAVLTQTLNKV</sequence>
<dbReference type="GO" id="GO:0008289">
    <property type="term" value="F:lipid binding"/>
    <property type="evidence" value="ECO:0007669"/>
    <property type="project" value="UniProtKB-KW"/>
</dbReference>
<dbReference type="CDD" id="cd00742">
    <property type="entry name" value="FABP"/>
    <property type="match status" value="1"/>
</dbReference>
<dbReference type="Pfam" id="PF14651">
    <property type="entry name" value="Lipocalin_7"/>
    <property type="match status" value="1"/>
</dbReference>
<dbReference type="EMBL" id="HACG01026908">
    <property type="protein sequence ID" value="CEK73773.1"/>
    <property type="molecule type" value="Transcribed_RNA"/>
</dbReference>
<accession>A0A0B6ZZK4</accession>
<evidence type="ECO:0008006" key="3">
    <source>
        <dbReference type="Google" id="ProtNLM"/>
    </source>
</evidence>
<evidence type="ECO:0000313" key="1">
    <source>
        <dbReference type="EMBL" id="CEK73772.1"/>
    </source>
</evidence>
<dbReference type="EMBL" id="HACG01026907">
    <property type="protein sequence ID" value="CEK73772.1"/>
    <property type="molecule type" value="Transcribed_RNA"/>
</dbReference>
<organism evidence="1">
    <name type="scientific">Arion vulgaris</name>
    <dbReference type="NCBI Taxonomy" id="1028688"/>
    <lineage>
        <taxon>Eukaryota</taxon>
        <taxon>Metazoa</taxon>
        <taxon>Spiralia</taxon>
        <taxon>Lophotrochozoa</taxon>
        <taxon>Mollusca</taxon>
        <taxon>Gastropoda</taxon>
        <taxon>Heterobranchia</taxon>
        <taxon>Euthyneura</taxon>
        <taxon>Panpulmonata</taxon>
        <taxon>Eupulmonata</taxon>
        <taxon>Stylommatophora</taxon>
        <taxon>Helicina</taxon>
        <taxon>Arionoidea</taxon>
        <taxon>Arionidae</taxon>
        <taxon>Arion</taxon>
    </lineage>
</organism>
<dbReference type="AlphaFoldDB" id="A0A0B6ZZK4"/>
<evidence type="ECO:0000313" key="2">
    <source>
        <dbReference type="EMBL" id="CEK73773.1"/>
    </source>
</evidence>
<name>A0A0B6ZZK4_9EUPU</name>
<dbReference type="Gene3D" id="2.40.128.20">
    <property type="match status" value="1"/>
</dbReference>
<dbReference type="SUPFAM" id="SSF50814">
    <property type="entry name" value="Lipocalins"/>
    <property type="match status" value="1"/>
</dbReference>
<dbReference type="InterPro" id="IPR012674">
    <property type="entry name" value="Calycin"/>
</dbReference>
<reference evidence="1" key="1">
    <citation type="submission" date="2014-12" db="EMBL/GenBank/DDBJ databases">
        <title>Insight into the proteome of Arion vulgaris.</title>
        <authorList>
            <person name="Aradska J."/>
            <person name="Bulat T."/>
            <person name="Smidak R."/>
            <person name="Sarate P."/>
            <person name="Gangsoo J."/>
            <person name="Sialana F."/>
            <person name="Bilban M."/>
            <person name="Lubec G."/>
        </authorList>
    </citation>
    <scope>NUCLEOTIDE SEQUENCE</scope>
    <source>
        <tissue evidence="1">Skin</tissue>
    </source>
</reference>